<feature type="transmembrane region" description="Helical" evidence="2">
    <location>
        <begin position="51"/>
        <end position="69"/>
    </location>
</feature>
<dbReference type="Proteomes" id="UP000198531">
    <property type="component" value="Unassembled WGS sequence"/>
</dbReference>
<gene>
    <name evidence="3" type="ORF">SAMN04487947_2467</name>
</gene>
<feature type="region of interest" description="Disordered" evidence="1">
    <location>
        <begin position="1"/>
        <end position="40"/>
    </location>
</feature>
<dbReference type="AlphaFoldDB" id="A0A1I6HT74"/>
<feature type="compositionally biased region" description="Basic and acidic residues" evidence="1">
    <location>
        <begin position="1"/>
        <end position="10"/>
    </location>
</feature>
<dbReference type="EMBL" id="FOYT01000002">
    <property type="protein sequence ID" value="SFR57645.1"/>
    <property type="molecule type" value="Genomic_DNA"/>
</dbReference>
<keyword evidence="2" id="KW-0812">Transmembrane</keyword>
<organism evidence="3 4">
    <name type="scientific">Halogeometricum rufum</name>
    <dbReference type="NCBI Taxonomy" id="553469"/>
    <lineage>
        <taxon>Archaea</taxon>
        <taxon>Methanobacteriati</taxon>
        <taxon>Methanobacteriota</taxon>
        <taxon>Stenosarchaea group</taxon>
        <taxon>Halobacteria</taxon>
        <taxon>Halobacteriales</taxon>
        <taxon>Haloferacaceae</taxon>
        <taxon>Halogeometricum</taxon>
    </lineage>
</organism>
<proteinExistence type="predicted"/>
<accession>A0A1I6HT74</accession>
<feature type="transmembrane region" description="Helical" evidence="2">
    <location>
        <begin position="105"/>
        <end position="128"/>
    </location>
</feature>
<evidence type="ECO:0000313" key="4">
    <source>
        <dbReference type="Proteomes" id="UP000198531"/>
    </source>
</evidence>
<feature type="transmembrane region" description="Helical" evidence="2">
    <location>
        <begin position="75"/>
        <end position="93"/>
    </location>
</feature>
<evidence type="ECO:0000256" key="1">
    <source>
        <dbReference type="SAM" id="MobiDB-lite"/>
    </source>
</evidence>
<reference evidence="4" key="1">
    <citation type="submission" date="2016-10" db="EMBL/GenBank/DDBJ databases">
        <authorList>
            <person name="Varghese N."/>
            <person name="Submissions S."/>
        </authorList>
    </citation>
    <scope>NUCLEOTIDE SEQUENCE [LARGE SCALE GENOMIC DNA]</scope>
    <source>
        <strain evidence="4">CGMCC 1.7736</strain>
    </source>
</reference>
<feature type="compositionally biased region" description="Low complexity" evidence="1">
    <location>
        <begin position="29"/>
        <end position="38"/>
    </location>
</feature>
<dbReference type="OrthoDB" id="242095at2157"/>
<keyword evidence="4" id="KW-1185">Reference proteome</keyword>
<dbReference type="STRING" id="553469.SAMN04487947_2467"/>
<evidence type="ECO:0000313" key="3">
    <source>
        <dbReference type="EMBL" id="SFR57645.1"/>
    </source>
</evidence>
<sequence>MQRTDEKEASTTDFSLDDEFSGVGESAERSPASARSESNGGRLGGAFSPKLFLGVLLASLLGAFLGGSIPVVGFVGRFLGLFAVGFGVGLLSGRRRYLEVGLAGAFASGLLWVLTTLTSTFAFAPFAVELLAQYGLAIAGVGAGAGLLASLAGHYFGRDLRDGLTRDI</sequence>
<protein>
    <submittedName>
        <fullName evidence="3">Uncharacterized protein</fullName>
    </submittedName>
</protein>
<name>A0A1I6HT74_9EURY</name>
<keyword evidence="2" id="KW-0472">Membrane</keyword>
<feature type="transmembrane region" description="Helical" evidence="2">
    <location>
        <begin position="134"/>
        <end position="156"/>
    </location>
</feature>
<dbReference type="RefSeq" id="WP_089808015.1">
    <property type="nucleotide sequence ID" value="NZ_FOYT01000002.1"/>
</dbReference>
<evidence type="ECO:0000256" key="2">
    <source>
        <dbReference type="SAM" id="Phobius"/>
    </source>
</evidence>
<keyword evidence="2" id="KW-1133">Transmembrane helix</keyword>